<dbReference type="InParanoid" id="A0A0D2AC65"/>
<dbReference type="STRING" id="253628.A0A0D2AC65"/>
<name>A0A0D2AC65_9PEZI</name>
<dbReference type="GeneID" id="27312888"/>
<reference evidence="4 5" key="1">
    <citation type="submission" date="2015-01" db="EMBL/GenBank/DDBJ databases">
        <title>The Genome Sequence of Ochroconis gallopava CBS43764.</title>
        <authorList>
            <consortium name="The Broad Institute Genomics Platform"/>
            <person name="Cuomo C."/>
            <person name="de Hoog S."/>
            <person name="Gorbushina A."/>
            <person name="Stielow B."/>
            <person name="Teixiera M."/>
            <person name="Abouelleil A."/>
            <person name="Chapman S.B."/>
            <person name="Priest M."/>
            <person name="Young S.K."/>
            <person name="Wortman J."/>
            <person name="Nusbaum C."/>
            <person name="Birren B."/>
        </authorList>
    </citation>
    <scope>NUCLEOTIDE SEQUENCE [LARGE SCALE GENOMIC DNA]</scope>
    <source>
        <strain evidence="4 5">CBS 43764</strain>
    </source>
</reference>
<evidence type="ECO:0000256" key="2">
    <source>
        <dbReference type="SAM" id="MobiDB-lite"/>
    </source>
</evidence>
<feature type="compositionally biased region" description="Polar residues" evidence="2">
    <location>
        <begin position="354"/>
        <end position="363"/>
    </location>
</feature>
<keyword evidence="1" id="KW-0863">Zinc-finger</keyword>
<dbReference type="HOGENOM" id="CLU_553431_0_0_1"/>
<dbReference type="GO" id="GO:0008270">
    <property type="term" value="F:zinc ion binding"/>
    <property type="evidence" value="ECO:0007669"/>
    <property type="project" value="UniProtKB-KW"/>
</dbReference>
<accession>A0A0D2AC65</accession>
<dbReference type="EMBL" id="KN847542">
    <property type="protein sequence ID" value="KIW04100.1"/>
    <property type="molecule type" value="Genomic_DNA"/>
</dbReference>
<feature type="compositionally biased region" description="Polar residues" evidence="2">
    <location>
        <begin position="434"/>
        <end position="463"/>
    </location>
</feature>
<keyword evidence="5" id="KW-1185">Reference proteome</keyword>
<feature type="zinc finger region" description="C3H1-type" evidence="1">
    <location>
        <begin position="152"/>
        <end position="181"/>
    </location>
</feature>
<organism evidence="4 5">
    <name type="scientific">Verruconis gallopava</name>
    <dbReference type="NCBI Taxonomy" id="253628"/>
    <lineage>
        <taxon>Eukaryota</taxon>
        <taxon>Fungi</taxon>
        <taxon>Dikarya</taxon>
        <taxon>Ascomycota</taxon>
        <taxon>Pezizomycotina</taxon>
        <taxon>Dothideomycetes</taxon>
        <taxon>Pleosporomycetidae</taxon>
        <taxon>Venturiales</taxon>
        <taxon>Sympoventuriaceae</taxon>
        <taxon>Verruconis</taxon>
    </lineage>
</organism>
<protein>
    <recommendedName>
        <fullName evidence="3">C3H1-type domain-containing protein</fullName>
    </recommendedName>
</protein>
<gene>
    <name evidence="4" type="ORF">PV09_04915</name>
</gene>
<evidence type="ECO:0000313" key="5">
    <source>
        <dbReference type="Proteomes" id="UP000053259"/>
    </source>
</evidence>
<sequence length="493" mass="55222">MLGTQPAHMLADNWRSLPLPAVRASLHPRPMLACADGSYVPLVFKSRSSSHAAVYELDNSLCPDIQVTINRINNTTDRACSEKEGFCSNEGNSRGRPIVDYQRRVDSVIDRSLVSQNTSKLRNKDKPPCPSAATTSARYHHHLLRSSESSTRDSKEYCTYWIRTGECDYVQQGCRYKHEMPSLDRLREIGFTKGYPKWWLEKIQRERPPVRLRHDTNAFRKMLTSYFGHDWGNSPDIGERRNSEETEIVSEQLPEAGTPKTRQRVVIQNTTDTLEVGKTEPAAKTTQDPSAPSSGTPQGTRNTGAIDLLGAVEDTDSEGLPPALEAHKKSPQQDPSFRRGRFVPHNESIGKTVGQIQRGSRSPSPLLLDTISSADDSEPSVCSQKTQDDHRTPISTAKRIEELRAELAVLQTRDAATESKLHNYLKDSMRFPQKNRSNVRAVNSRTSQKQEPSGGSRGKNSTRAPVRKGRKKNGAKTFLESEECTERNEKGKQ</sequence>
<keyword evidence="1" id="KW-0479">Metal-binding</keyword>
<evidence type="ECO:0000256" key="1">
    <source>
        <dbReference type="PROSITE-ProRule" id="PRU00723"/>
    </source>
</evidence>
<keyword evidence="1" id="KW-0862">Zinc</keyword>
<feature type="compositionally biased region" description="Basic and acidic residues" evidence="2">
    <location>
        <begin position="484"/>
        <end position="493"/>
    </location>
</feature>
<dbReference type="InterPro" id="IPR000571">
    <property type="entry name" value="Znf_CCCH"/>
</dbReference>
<feature type="domain" description="C3H1-type" evidence="3">
    <location>
        <begin position="152"/>
        <end position="181"/>
    </location>
</feature>
<dbReference type="OrthoDB" id="5355510at2759"/>
<dbReference type="PROSITE" id="PS50103">
    <property type="entry name" value="ZF_C3H1"/>
    <property type="match status" value="1"/>
</dbReference>
<dbReference type="AlphaFoldDB" id="A0A0D2AC65"/>
<feature type="region of interest" description="Disordered" evidence="2">
    <location>
        <begin position="232"/>
        <end position="394"/>
    </location>
</feature>
<proteinExistence type="predicted"/>
<evidence type="ECO:0000313" key="4">
    <source>
        <dbReference type="EMBL" id="KIW04100.1"/>
    </source>
</evidence>
<dbReference type="Proteomes" id="UP000053259">
    <property type="component" value="Unassembled WGS sequence"/>
</dbReference>
<feature type="compositionally biased region" description="Polar residues" evidence="2">
    <location>
        <begin position="284"/>
        <end position="303"/>
    </location>
</feature>
<feature type="compositionally biased region" description="Polar residues" evidence="2">
    <location>
        <begin position="370"/>
        <end position="385"/>
    </location>
</feature>
<feature type="compositionally biased region" description="Basic residues" evidence="2">
    <location>
        <begin position="465"/>
        <end position="474"/>
    </location>
</feature>
<feature type="region of interest" description="Disordered" evidence="2">
    <location>
        <begin position="425"/>
        <end position="493"/>
    </location>
</feature>
<dbReference type="VEuPathDB" id="FungiDB:PV09_04915"/>
<evidence type="ECO:0000259" key="3">
    <source>
        <dbReference type="PROSITE" id="PS50103"/>
    </source>
</evidence>
<dbReference type="RefSeq" id="XP_016213969.1">
    <property type="nucleotide sequence ID" value="XM_016358351.1"/>
</dbReference>